<keyword evidence="2" id="KW-0479">Metal-binding</keyword>
<reference evidence="5 6" key="1">
    <citation type="submission" date="2016-10" db="EMBL/GenBank/DDBJ databases">
        <authorList>
            <person name="de Groot N.N."/>
        </authorList>
    </citation>
    <scope>NUCLEOTIDE SEQUENCE [LARGE SCALE GENOMIC DNA]</scope>
    <source>
        <strain evidence="5 6">LMG 23650</strain>
    </source>
</reference>
<dbReference type="InterPro" id="IPR003347">
    <property type="entry name" value="JmjC_dom"/>
</dbReference>
<feature type="domain" description="JmjC" evidence="4">
    <location>
        <begin position="93"/>
        <end position="237"/>
    </location>
</feature>
<dbReference type="Proteomes" id="UP000199548">
    <property type="component" value="Unassembled WGS sequence"/>
</dbReference>
<dbReference type="PANTHER" id="PTHR13096">
    <property type="entry name" value="MINA53 MYC INDUCED NUCLEAR ANTIGEN"/>
    <property type="match status" value="1"/>
</dbReference>
<dbReference type="InterPro" id="IPR039994">
    <property type="entry name" value="NO66-like"/>
</dbReference>
<keyword evidence="3" id="KW-0408">Iron</keyword>
<evidence type="ECO:0000256" key="3">
    <source>
        <dbReference type="ARBA" id="ARBA00023004"/>
    </source>
</evidence>
<evidence type="ECO:0000313" key="5">
    <source>
        <dbReference type="EMBL" id="SFK04420.1"/>
    </source>
</evidence>
<dbReference type="PROSITE" id="PS51184">
    <property type="entry name" value="JMJC"/>
    <property type="match status" value="1"/>
</dbReference>
<dbReference type="SUPFAM" id="SSF51197">
    <property type="entry name" value="Clavaminate synthase-like"/>
    <property type="match status" value="1"/>
</dbReference>
<evidence type="ECO:0000259" key="4">
    <source>
        <dbReference type="PROSITE" id="PS51184"/>
    </source>
</evidence>
<evidence type="ECO:0000256" key="1">
    <source>
        <dbReference type="ARBA" id="ARBA00001954"/>
    </source>
</evidence>
<protein>
    <submittedName>
        <fullName evidence="5">Cupin superfamily protein</fullName>
    </submittedName>
</protein>
<dbReference type="AlphaFoldDB" id="A0A1I3WAJ8"/>
<dbReference type="GO" id="GO:0032453">
    <property type="term" value="F:histone H3K4 demethylase activity"/>
    <property type="evidence" value="ECO:0007669"/>
    <property type="project" value="TreeGrafter"/>
</dbReference>
<dbReference type="Pfam" id="PF08007">
    <property type="entry name" value="JmjC_2"/>
    <property type="match status" value="1"/>
</dbReference>
<proteinExistence type="predicted"/>
<dbReference type="EMBL" id="FOQU01000017">
    <property type="protein sequence ID" value="SFK04420.1"/>
    <property type="molecule type" value="Genomic_DNA"/>
</dbReference>
<evidence type="ECO:0000256" key="2">
    <source>
        <dbReference type="ARBA" id="ARBA00022723"/>
    </source>
</evidence>
<dbReference type="RefSeq" id="WP_091020565.1">
    <property type="nucleotide sequence ID" value="NZ_CP041744.1"/>
</dbReference>
<dbReference type="GO" id="GO:0046872">
    <property type="term" value="F:metal ion binding"/>
    <property type="evidence" value="ECO:0007669"/>
    <property type="project" value="UniProtKB-KW"/>
</dbReference>
<dbReference type="Gene3D" id="2.60.120.650">
    <property type="entry name" value="Cupin"/>
    <property type="match status" value="1"/>
</dbReference>
<evidence type="ECO:0000313" key="6">
    <source>
        <dbReference type="Proteomes" id="UP000199548"/>
    </source>
</evidence>
<keyword evidence="6" id="KW-1185">Reference proteome</keyword>
<comment type="cofactor">
    <cofactor evidence="1">
        <name>Fe(2+)</name>
        <dbReference type="ChEBI" id="CHEBI:29033"/>
    </cofactor>
</comment>
<name>A0A1I3WAJ8_9BURK</name>
<dbReference type="OrthoDB" id="479699at2"/>
<gene>
    <name evidence="5" type="ORF">SAMN05192543_11735</name>
</gene>
<sequence>METLSKYVFGTASPSEFMAGVIGRHYHIYRDASQLWRDVSLVDMERYLNQCEGHLHTFIRVLDKGNDLHIPTEARFTQETQKAYIDRAYAGGATVKVEDYDSRHPVVAAMCRELEAFIGGNVYAMSFLTPAGQRGFPVHFDVADALIIQLEGSKHWKIYDKVIDSPTHALNYRMSQSAEPAPIDEFVLNKGDVLYIPSGVPHSALCTTEHSLHLSVGLNVWKPYQLLNFAVSLLTESLSSLRSPIYKNDADNERRISAAIDEFCSKLKDVEPRKLLDSFETSFNANRPEVNGQAMTNFSLAQAITQDTRVSRNHLKFAKLKKSGDKMRIFPSSTIRPGKSLLPASAYIEIPDVAETEIVALLESSAPLKISDIPGGLDIPSKLVLVQQLLRQGILSVAAH</sequence>
<accession>A0A1I3WAJ8</accession>
<organism evidence="5 6">
    <name type="scientific">Paraburkholderia megapolitana</name>
    <dbReference type="NCBI Taxonomy" id="420953"/>
    <lineage>
        <taxon>Bacteria</taxon>
        <taxon>Pseudomonadati</taxon>
        <taxon>Pseudomonadota</taxon>
        <taxon>Betaproteobacteria</taxon>
        <taxon>Burkholderiales</taxon>
        <taxon>Burkholderiaceae</taxon>
        <taxon>Paraburkholderia</taxon>
    </lineage>
</organism>
<dbReference type="PANTHER" id="PTHR13096:SF9">
    <property type="entry name" value="BIFUNCTIONAL LYSINE-SPECIFIC DEMETHYLASE AND HISTIDYL-HYDROXYLASE"/>
    <property type="match status" value="1"/>
</dbReference>
<dbReference type="STRING" id="420953.SAMN05192543_11735"/>
<dbReference type="GO" id="GO:0051864">
    <property type="term" value="F:histone H3K36 demethylase activity"/>
    <property type="evidence" value="ECO:0007669"/>
    <property type="project" value="TreeGrafter"/>
</dbReference>